<dbReference type="Pfam" id="PF03781">
    <property type="entry name" value="FGE-sulfatase"/>
    <property type="match status" value="1"/>
</dbReference>
<dbReference type="Gene3D" id="3.90.1580.10">
    <property type="entry name" value="paralog of FGE (formylglycine-generating enzyme)"/>
    <property type="match status" value="1"/>
</dbReference>
<keyword evidence="3" id="KW-1185">Reference proteome</keyword>
<comment type="caution">
    <text evidence="2">The sequence shown here is derived from an EMBL/GenBank/DDBJ whole genome shotgun (WGS) entry which is preliminary data.</text>
</comment>
<reference evidence="3" key="1">
    <citation type="journal article" date="2023" name="Commun. Biol.">
        <title>Genome analysis of Parmales, the sister group of diatoms, reveals the evolutionary specialization of diatoms from phago-mixotrophs to photoautotrophs.</title>
        <authorList>
            <person name="Ban H."/>
            <person name="Sato S."/>
            <person name="Yoshikawa S."/>
            <person name="Yamada K."/>
            <person name="Nakamura Y."/>
            <person name="Ichinomiya M."/>
            <person name="Sato N."/>
            <person name="Blanc-Mathieu R."/>
            <person name="Endo H."/>
            <person name="Kuwata A."/>
            <person name="Ogata H."/>
        </authorList>
    </citation>
    <scope>NUCLEOTIDE SEQUENCE [LARGE SCALE GENOMIC DNA]</scope>
    <source>
        <strain evidence="3">NIES 3700</strain>
    </source>
</reference>
<feature type="domain" description="Sulfatase-modifying factor enzyme-like" evidence="1">
    <location>
        <begin position="109"/>
        <end position="329"/>
    </location>
</feature>
<gene>
    <name evidence="2" type="ORF">TrLO_g13794</name>
</gene>
<dbReference type="PANTHER" id="PTHR23150">
    <property type="entry name" value="SULFATASE MODIFYING FACTOR 1, 2"/>
    <property type="match status" value="1"/>
</dbReference>
<dbReference type="InterPro" id="IPR042095">
    <property type="entry name" value="SUMF_sf"/>
</dbReference>
<dbReference type="EMBL" id="BRXW01000151">
    <property type="protein sequence ID" value="GMI10609.1"/>
    <property type="molecule type" value="Genomic_DNA"/>
</dbReference>
<evidence type="ECO:0000313" key="2">
    <source>
        <dbReference type="EMBL" id="GMI10609.1"/>
    </source>
</evidence>
<evidence type="ECO:0000259" key="1">
    <source>
        <dbReference type="Pfam" id="PF03781"/>
    </source>
</evidence>
<dbReference type="AlphaFoldDB" id="A0A9W7KT73"/>
<dbReference type="InterPro" id="IPR016187">
    <property type="entry name" value="CTDL_fold"/>
</dbReference>
<dbReference type="InterPro" id="IPR005532">
    <property type="entry name" value="SUMF_dom"/>
</dbReference>
<accession>A0A9W7KT73</accession>
<dbReference type="PANTHER" id="PTHR23150:SF19">
    <property type="entry name" value="FORMYLGLYCINE-GENERATING ENZYME"/>
    <property type="match status" value="1"/>
</dbReference>
<evidence type="ECO:0000313" key="3">
    <source>
        <dbReference type="Proteomes" id="UP001165122"/>
    </source>
</evidence>
<dbReference type="InterPro" id="IPR051043">
    <property type="entry name" value="Sulfatase_Mod_Factor_Kinase"/>
</dbReference>
<protein>
    <recommendedName>
        <fullName evidence="1">Sulfatase-modifying factor enzyme-like domain-containing protein</fullName>
    </recommendedName>
</protein>
<dbReference type="GO" id="GO:0120147">
    <property type="term" value="F:formylglycine-generating oxidase activity"/>
    <property type="evidence" value="ECO:0007669"/>
    <property type="project" value="TreeGrafter"/>
</dbReference>
<organism evidence="2 3">
    <name type="scientific">Triparma laevis f. longispina</name>
    <dbReference type="NCBI Taxonomy" id="1714387"/>
    <lineage>
        <taxon>Eukaryota</taxon>
        <taxon>Sar</taxon>
        <taxon>Stramenopiles</taxon>
        <taxon>Ochrophyta</taxon>
        <taxon>Bolidophyceae</taxon>
        <taxon>Parmales</taxon>
        <taxon>Triparmaceae</taxon>
        <taxon>Triparma</taxon>
    </lineage>
</organism>
<name>A0A9W7KT73_9STRA</name>
<sequence length="337" mass="37237">MLKLYSTSTRVLTVYVLLAFLINLSRLDSANTSSRLHDLIPSEPGLSYTLGTSFPTSPPIHPTHVADHDVDDIVFVQQLNHALGYHGDRKLKPEHDRSSLGHLDHGVHPPEYLTSHAFSMMSTAVSIEMYSEFAAEKNYITKAEKLGWSWVPDHLVPSSLVPKTLFVDSHENFTAVPGASYRDPYGSGELINPNLPATHVTYKDAKSYCRFYGLRLPSEKEYDVILNSPHTTILPTLISGDFNVAVVDGEDFDGDLVPIHQSGTIESGFIGLVGNVWEITHSGHPDYRVVRGGSFMDSVVPEETKFTVTSSTRSWFDGSAMNVGFRCAKGKVGRDEL</sequence>
<dbReference type="OrthoDB" id="659at2759"/>
<dbReference type="Proteomes" id="UP001165122">
    <property type="component" value="Unassembled WGS sequence"/>
</dbReference>
<dbReference type="SUPFAM" id="SSF56436">
    <property type="entry name" value="C-type lectin-like"/>
    <property type="match status" value="1"/>
</dbReference>
<proteinExistence type="predicted"/>